<organism evidence="1 2">
    <name type="scientific">Acaulospora colombiana</name>
    <dbReference type="NCBI Taxonomy" id="27376"/>
    <lineage>
        <taxon>Eukaryota</taxon>
        <taxon>Fungi</taxon>
        <taxon>Fungi incertae sedis</taxon>
        <taxon>Mucoromycota</taxon>
        <taxon>Glomeromycotina</taxon>
        <taxon>Glomeromycetes</taxon>
        <taxon>Diversisporales</taxon>
        <taxon>Acaulosporaceae</taxon>
        <taxon>Acaulospora</taxon>
    </lineage>
</organism>
<evidence type="ECO:0000313" key="2">
    <source>
        <dbReference type="Proteomes" id="UP000789525"/>
    </source>
</evidence>
<evidence type="ECO:0000313" key="1">
    <source>
        <dbReference type="EMBL" id="CAG8739248.1"/>
    </source>
</evidence>
<name>A0ACA9Q9E4_9GLOM</name>
<protein>
    <submittedName>
        <fullName evidence="1">10305_t:CDS:1</fullName>
    </submittedName>
</protein>
<comment type="caution">
    <text evidence="1">The sequence shown here is derived from an EMBL/GenBank/DDBJ whole genome shotgun (WGS) entry which is preliminary data.</text>
</comment>
<feature type="non-terminal residue" evidence="1">
    <location>
        <position position="1"/>
    </location>
</feature>
<dbReference type="Proteomes" id="UP000789525">
    <property type="component" value="Unassembled WGS sequence"/>
</dbReference>
<proteinExistence type="predicted"/>
<keyword evidence="2" id="KW-1185">Reference proteome</keyword>
<gene>
    <name evidence="1" type="ORF">ACOLOM_LOCUS12080</name>
</gene>
<sequence>LVLSFPNGAGTCDVSQMQSQGHGSPSTSGVGGFSVSVKNATTAGSYVISINGPSSIEGVLIYTQDSKGNRIGNFVVPSNLQSKSCGGSGTNSLTHTDQNSKSMPLKLTWSPMSNGTITVKSLVVVNSYANWHQLNDVNFEAVSSGSVISSSNNGSGDNSDSGNTGGGDGSGSSFFQQYSLFIVVIVITAALYVIGSLVESALRRQQVKARAFAKAVGGFNQ</sequence>
<dbReference type="EMBL" id="CAJVPT010047020">
    <property type="protein sequence ID" value="CAG8739248.1"/>
    <property type="molecule type" value="Genomic_DNA"/>
</dbReference>
<reference evidence="1" key="1">
    <citation type="submission" date="2021-06" db="EMBL/GenBank/DDBJ databases">
        <authorList>
            <person name="Kallberg Y."/>
            <person name="Tangrot J."/>
            <person name="Rosling A."/>
        </authorList>
    </citation>
    <scope>NUCLEOTIDE SEQUENCE</scope>
    <source>
        <strain evidence="1">CL356</strain>
    </source>
</reference>
<accession>A0ACA9Q9E4</accession>